<accession>A0A6J4UDH5</accession>
<evidence type="ECO:0000313" key="7">
    <source>
        <dbReference type="EMBL" id="CAA9547565.1"/>
    </source>
</evidence>
<evidence type="ECO:0000256" key="2">
    <source>
        <dbReference type="ARBA" id="ARBA00022475"/>
    </source>
</evidence>
<dbReference type="AlphaFoldDB" id="A0A6J4UDH5"/>
<dbReference type="PANTHER" id="PTHR30482">
    <property type="entry name" value="HIGH-AFFINITY BRANCHED-CHAIN AMINO ACID TRANSPORT SYSTEM PERMEASE"/>
    <property type="match status" value="1"/>
</dbReference>
<sequence length="405" mass="43663">MAETLVAPARGRAPARTESEGGRLDARKLGLFVLCLAAVFAYPFVDQALGWGRVGSFMSIFVFVILAMGLNVVVGYAGLLDLGYAAFFAIGAYTMAFLTSPGSVFVIQGLVPPVLQNFWVALVLSWFTAAAFGVLLGAPTLRLRGDYLAIVTLGFGEIVPNFFYNADGITNGTRGINPIGKPPTIELFGLSLGFGPTDQRNWYWLILLVGLLSLFLITRLYASRLGRAWQAVREDEIAAASMGVNLVRTKLWAFALGASFSGFAGSVYASAFQYVHPSQFEFSISVMVLSMVILGGIGNIYGVIAGGLLLASFDRILAEAMRDPIQRLGEAVGWDALAGHDITQDRLLVFGLALVLMMLLRPGGLFPNAQRRAELTPEDEDITVAETQTLYDLRAENEPALGERA</sequence>
<evidence type="ECO:0000256" key="5">
    <source>
        <dbReference type="ARBA" id="ARBA00023136"/>
    </source>
</evidence>
<dbReference type="PANTHER" id="PTHR30482:SF10">
    <property type="entry name" value="HIGH-AFFINITY BRANCHED-CHAIN AMINO ACID TRANSPORT PROTEIN BRAE"/>
    <property type="match status" value="1"/>
</dbReference>
<name>A0A6J4UDH5_9BACT</name>
<keyword evidence="5 6" id="KW-0472">Membrane</keyword>
<dbReference type="GO" id="GO:0005886">
    <property type="term" value="C:plasma membrane"/>
    <property type="evidence" value="ECO:0007669"/>
    <property type="project" value="UniProtKB-SubCell"/>
</dbReference>
<keyword evidence="2" id="KW-1003">Cell membrane</keyword>
<dbReference type="GO" id="GO:0015658">
    <property type="term" value="F:branched-chain amino acid transmembrane transporter activity"/>
    <property type="evidence" value="ECO:0007669"/>
    <property type="project" value="InterPro"/>
</dbReference>
<dbReference type="EMBL" id="CADCWF010000089">
    <property type="protein sequence ID" value="CAA9547565.1"/>
    <property type="molecule type" value="Genomic_DNA"/>
</dbReference>
<comment type="subcellular location">
    <subcellularLocation>
        <location evidence="1">Cell membrane</location>
        <topology evidence="1">Multi-pass membrane protein</topology>
    </subcellularLocation>
</comment>
<keyword evidence="4 6" id="KW-1133">Transmembrane helix</keyword>
<protein>
    <submittedName>
        <fullName evidence="7">Branched-chain amino acid transport system permease protein LivM</fullName>
    </submittedName>
</protein>
<evidence type="ECO:0000256" key="1">
    <source>
        <dbReference type="ARBA" id="ARBA00004651"/>
    </source>
</evidence>
<feature type="transmembrane region" description="Helical" evidence="6">
    <location>
        <begin position="86"/>
        <end position="111"/>
    </location>
</feature>
<organism evidence="7">
    <name type="scientific">uncultured Thermomicrobiales bacterium</name>
    <dbReference type="NCBI Taxonomy" id="1645740"/>
    <lineage>
        <taxon>Bacteria</taxon>
        <taxon>Pseudomonadati</taxon>
        <taxon>Thermomicrobiota</taxon>
        <taxon>Thermomicrobia</taxon>
        <taxon>Thermomicrobiales</taxon>
        <taxon>environmental samples</taxon>
    </lineage>
</organism>
<feature type="transmembrane region" description="Helical" evidence="6">
    <location>
        <begin position="57"/>
        <end position="79"/>
    </location>
</feature>
<feature type="transmembrane region" description="Helical" evidence="6">
    <location>
        <begin position="347"/>
        <end position="366"/>
    </location>
</feature>
<dbReference type="CDD" id="cd06581">
    <property type="entry name" value="TM_PBP1_LivM_like"/>
    <property type="match status" value="1"/>
</dbReference>
<dbReference type="InterPro" id="IPR001851">
    <property type="entry name" value="ABC_transp_permease"/>
</dbReference>
<gene>
    <name evidence="7" type="ORF">AVDCRST_MAG59-1463</name>
</gene>
<dbReference type="InterPro" id="IPR043428">
    <property type="entry name" value="LivM-like"/>
</dbReference>
<dbReference type="Pfam" id="PF02653">
    <property type="entry name" value="BPD_transp_2"/>
    <property type="match status" value="1"/>
</dbReference>
<keyword evidence="3 6" id="KW-0812">Transmembrane</keyword>
<feature type="transmembrane region" description="Helical" evidence="6">
    <location>
        <begin position="29"/>
        <end position="45"/>
    </location>
</feature>
<feature type="transmembrane region" description="Helical" evidence="6">
    <location>
        <begin position="145"/>
        <end position="164"/>
    </location>
</feature>
<reference evidence="7" key="1">
    <citation type="submission" date="2020-02" db="EMBL/GenBank/DDBJ databases">
        <authorList>
            <person name="Meier V. D."/>
        </authorList>
    </citation>
    <scope>NUCLEOTIDE SEQUENCE</scope>
    <source>
        <strain evidence="7">AVDCRST_MAG59</strain>
    </source>
</reference>
<evidence type="ECO:0000256" key="4">
    <source>
        <dbReference type="ARBA" id="ARBA00022989"/>
    </source>
</evidence>
<proteinExistence type="predicted"/>
<feature type="transmembrane region" description="Helical" evidence="6">
    <location>
        <begin position="251"/>
        <end position="272"/>
    </location>
</feature>
<evidence type="ECO:0000256" key="3">
    <source>
        <dbReference type="ARBA" id="ARBA00022692"/>
    </source>
</evidence>
<feature type="transmembrane region" description="Helical" evidence="6">
    <location>
        <begin position="117"/>
        <end position="138"/>
    </location>
</feature>
<evidence type="ECO:0000256" key="6">
    <source>
        <dbReference type="SAM" id="Phobius"/>
    </source>
</evidence>
<feature type="transmembrane region" description="Helical" evidence="6">
    <location>
        <begin position="202"/>
        <end position="222"/>
    </location>
</feature>
<feature type="transmembrane region" description="Helical" evidence="6">
    <location>
        <begin position="284"/>
        <end position="311"/>
    </location>
</feature>